<evidence type="ECO:0000313" key="6">
    <source>
        <dbReference type="EMBL" id="KAB4188062.1"/>
    </source>
</evidence>
<feature type="domain" description="Response regulatory" evidence="5">
    <location>
        <begin position="42"/>
        <end position="155"/>
    </location>
</feature>
<feature type="region of interest" description="Disordered" evidence="4">
    <location>
        <begin position="1"/>
        <end position="39"/>
    </location>
</feature>
<reference evidence="6 7" key="1">
    <citation type="journal article" date="2019" name="Nat. Med.">
        <title>A library of human gut bacterial isolates paired with longitudinal multiomics data enables mechanistic microbiome research.</title>
        <authorList>
            <person name="Poyet M."/>
            <person name="Groussin M."/>
            <person name="Gibbons S.M."/>
            <person name="Avila-Pacheco J."/>
            <person name="Jiang X."/>
            <person name="Kearney S.M."/>
            <person name="Perrotta A.R."/>
            <person name="Berdy B."/>
            <person name="Zhao S."/>
            <person name="Lieberman T.D."/>
            <person name="Swanson P.K."/>
            <person name="Smith M."/>
            <person name="Roesemann S."/>
            <person name="Alexander J.E."/>
            <person name="Rich S.A."/>
            <person name="Livny J."/>
            <person name="Vlamakis H."/>
            <person name="Clish C."/>
            <person name="Bullock K."/>
            <person name="Deik A."/>
            <person name="Scott J."/>
            <person name="Pierce K.A."/>
            <person name="Xavier R.J."/>
            <person name="Alm E.J."/>
        </authorList>
    </citation>
    <scope>NUCLEOTIDE SEQUENCE [LARGE SCALE GENOMIC DNA]</scope>
    <source>
        <strain evidence="6 7">BIOML-A19</strain>
    </source>
</reference>
<dbReference type="CDD" id="cd17546">
    <property type="entry name" value="REC_hyHK_CKI1_RcsC-like"/>
    <property type="match status" value="1"/>
</dbReference>
<feature type="compositionally biased region" description="Polar residues" evidence="4">
    <location>
        <begin position="1"/>
        <end position="11"/>
    </location>
</feature>
<dbReference type="Pfam" id="PF00072">
    <property type="entry name" value="Response_reg"/>
    <property type="match status" value="1"/>
</dbReference>
<dbReference type="InterPro" id="IPR001789">
    <property type="entry name" value="Sig_transdc_resp-reg_receiver"/>
</dbReference>
<feature type="modified residue" description="4-aspartylphosphate" evidence="3">
    <location>
        <position position="90"/>
    </location>
</feature>
<dbReference type="PANTHER" id="PTHR45339">
    <property type="entry name" value="HYBRID SIGNAL TRANSDUCTION HISTIDINE KINASE J"/>
    <property type="match status" value="1"/>
</dbReference>
<feature type="non-terminal residue" evidence="6">
    <location>
        <position position="1"/>
    </location>
</feature>
<dbReference type="Proteomes" id="UP000487221">
    <property type="component" value="Unassembled WGS sequence"/>
</dbReference>
<dbReference type="RefSeq" id="WP_151875047.1">
    <property type="nucleotide sequence ID" value="NZ_WCTY01000002.1"/>
</dbReference>
<keyword evidence="1 3" id="KW-0597">Phosphoprotein</keyword>
<sequence>EEDNQETTAETHSTEQRGKNAAPGDSPKNEEVGALPTPPSKTILIAEDTESNFILINAILGRLYRLKHAKDGMEAVTMFEEVHPDLILMDMKMPNLGGIDATRIIRELVPDVPIIALTAYAYEHDKQAALEAGCNDFLTKPFTQEVLKETIKKWLDDKG</sequence>
<dbReference type="InterPro" id="IPR011006">
    <property type="entry name" value="CheY-like_superfamily"/>
</dbReference>
<evidence type="ECO:0000256" key="4">
    <source>
        <dbReference type="SAM" id="MobiDB-lite"/>
    </source>
</evidence>
<evidence type="ECO:0000259" key="5">
    <source>
        <dbReference type="PROSITE" id="PS50110"/>
    </source>
</evidence>
<evidence type="ECO:0000256" key="2">
    <source>
        <dbReference type="ARBA" id="ARBA00023012"/>
    </source>
</evidence>
<protein>
    <submittedName>
        <fullName evidence="6">Response regulator</fullName>
    </submittedName>
</protein>
<evidence type="ECO:0000256" key="1">
    <source>
        <dbReference type="ARBA" id="ARBA00022553"/>
    </source>
</evidence>
<dbReference type="SMART" id="SM00448">
    <property type="entry name" value="REC"/>
    <property type="match status" value="1"/>
</dbReference>
<dbReference type="SUPFAM" id="SSF52172">
    <property type="entry name" value="CheY-like"/>
    <property type="match status" value="1"/>
</dbReference>
<dbReference type="PROSITE" id="PS50110">
    <property type="entry name" value="RESPONSE_REGULATORY"/>
    <property type="match status" value="1"/>
</dbReference>
<dbReference type="GO" id="GO:0000160">
    <property type="term" value="P:phosphorelay signal transduction system"/>
    <property type="evidence" value="ECO:0007669"/>
    <property type="project" value="UniProtKB-KW"/>
</dbReference>
<evidence type="ECO:0000313" key="7">
    <source>
        <dbReference type="Proteomes" id="UP000487221"/>
    </source>
</evidence>
<dbReference type="EMBL" id="WCTY01000002">
    <property type="protein sequence ID" value="KAB4188062.1"/>
    <property type="molecule type" value="Genomic_DNA"/>
</dbReference>
<keyword evidence="2" id="KW-0902">Two-component regulatory system</keyword>
<dbReference type="AlphaFoldDB" id="A0A7J5HD75"/>
<evidence type="ECO:0000256" key="3">
    <source>
        <dbReference type="PROSITE-ProRule" id="PRU00169"/>
    </source>
</evidence>
<proteinExistence type="predicted"/>
<organism evidence="6 7">
    <name type="scientific">Bacteroides uniformis</name>
    <dbReference type="NCBI Taxonomy" id="820"/>
    <lineage>
        <taxon>Bacteria</taxon>
        <taxon>Pseudomonadati</taxon>
        <taxon>Bacteroidota</taxon>
        <taxon>Bacteroidia</taxon>
        <taxon>Bacteroidales</taxon>
        <taxon>Bacteroidaceae</taxon>
        <taxon>Bacteroides</taxon>
    </lineage>
</organism>
<comment type="caution">
    <text evidence="6">The sequence shown here is derived from an EMBL/GenBank/DDBJ whole genome shotgun (WGS) entry which is preliminary data.</text>
</comment>
<dbReference type="PANTHER" id="PTHR45339:SF1">
    <property type="entry name" value="HYBRID SIGNAL TRANSDUCTION HISTIDINE KINASE J"/>
    <property type="match status" value="1"/>
</dbReference>
<gene>
    <name evidence="6" type="ORF">GAQ44_02025</name>
</gene>
<accession>A0A7J5HD75</accession>
<dbReference type="Gene3D" id="3.40.50.2300">
    <property type="match status" value="1"/>
</dbReference>
<name>A0A7J5HD75_BACUN</name>